<dbReference type="AlphaFoldDB" id="A0A8J5XNR2"/>
<gene>
    <name evidence="2" type="ORF">KFE25_002654</name>
</gene>
<dbReference type="GO" id="GO:0006346">
    <property type="term" value="P:DNA methylation-dependent constitutive heterochromatin formation"/>
    <property type="evidence" value="ECO:0007669"/>
    <property type="project" value="TreeGrafter"/>
</dbReference>
<dbReference type="EMBL" id="JAGTXO010000010">
    <property type="protein sequence ID" value="KAG8465347.1"/>
    <property type="molecule type" value="Genomic_DNA"/>
</dbReference>
<evidence type="ECO:0000259" key="1">
    <source>
        <dbReference type="Pfam" id="PF00176"/>
    </source>
</evidence>
<proteinExistence type="predicted"/>
<feature type="domain" description="SNF2 N-terminal" evidence="1">
    <location>
        <begin position="138"/>
        <end position="222"/>
    </location>
</feature>
<dbReference type="InterPro" id="IPR000330">
    <property type="entry name" value="SNF2_N"/>
</dbReference>
<dbReference type="PANTHER" id="PTHR47161">
    <property type="entry name" value="LYMPHOID-SPECIFIC HELICASE"/>
    <property type="match status" value="1"/>
</dbReference>
<dbReference type="GO" id="GO:0005634">
    <property type="term" value="C:nucleus"/>
    <property type="evidence" value="ECO:0007669"/>
    <property type="project" value="TreeGrafter"/>
</dbReference>
<dbReference type="GO" id="GO:0044027">
    <property type="term" value="P:negative regulation of gene expression via chromosomal CpG island methylation"/>
    <property type="evidence" value="ECO:0007669"/>
    <property type="project" value="TreeGrafter"/>
</dbReference>
<dbReference type="GO" id="GO:0031508">
    <property type="term" value="P:pericentric heterochromatin formation"/>
    <property type="evidence" value="ECO:0007669"/>
    <property type="project" value="TreeGrafter"/>
</dbReference>
<dbReference type="InterPro" id="IPR038718">
    <property type="entry name" value="SNF2-like_sf"/>
</dbReference>
<comment type="caution">
    <text evidence="2">The sequence shown here is derived from an EMBL/GenBank/DDBJ whole genome shotgun (WGS) entry which is preliminary data.</text>
</comment>
<organism evidence="2 3">
    <name type="scientific">Diacronema lutheri</name>
    <name type="common">Unicellular marine alga</name>
    <name type="synonym">Monochrysis lutheri</name>
    <dbReference type="NCBI Taxonomy" id="2081491"/>
    <lineage>
        <taxon>Eukaryota</taxon>
        <taxon>Haptista</taxon>
        <taxon>Haptophyta</taxon>
        <taxon>Pavlovophyceae</taxon>
        <taxon>Pavlovales</taxon>
        <taxon>Pavlovaceae</taxon>
        <taxon>Diacronema</taxon>
    </lineage>
</organism>
<evidence type="ECO:0000313" key="2">
    <source>
        <dbReference type="EMBL" id="KAG8465347.1"/>
    </source>
</evidence>
<dbReference type="GO" id="GO:0005524">
    <property type="term" value="F:ATP binding"/>
    <property type="evidence" value="ECO:0007669"/>
    <property type="project" value="InterPro"/>
</dbReference>
<evidence type="ECO:0000313" key="3">
    <source>
        <dbReference type="Proteomes" id="UP000751190"/>
    </source>
</evidence>
<name>A0A8J5XNR2_DIALT</name>
<dbReference type="PANTHER" id="PTHR47161:SF1">
    <property type="entry name" value="LYMPHOID-SPECIFIC HELICASE"/>
    <property type="match status" value="1"/>
</dbReference>
<reference evidence="2" key="1">
    <citation type="submission" date="2021-05" db="EMBL/GenBank/DDBJ databases">
        <title>The genome of the haptophyte Pavlova lutheri (Diacronema luteri, Pavlovales) - a model for lipid biosynthesis in eukaryotic algae.</title>
        <authorList>
            <person name="Hulatt C.J."/>
            <person name="Posewitz M.C."/>
        </authorList>
    </citation>
    <scope>NUCLEOTIDE SEQUENCE</scope>
    <source>
        <strain evidence="2">NIVA-4/92</strain>
    </source>
</reference>
<dbReference type="OrthoDB" id="5857104at2759"/>
<dbReference type="GO" id="GO:0005721">
    <property type="term" value="C:pericentric heterochromatin"/>
    <property type="evidence" value="ECO:0007669"/>
    <property type="project" value="TreeGrafter"/>
</dbReference>
<sequence length="394" mass="41768">MRGAPPQRGEYKCGRCGQWKRGHTCLWPAARKAPPTAARSARAAHSIADAGLVAARAQPRAALCARAPEVCALPPTLGHFFAPRPTSRADEVLAAHWAHLGLVSTSLGAELERHGAAQSGAPLALPPDFNVEALDARQVDDARWLLALFERGRSGVLCAERGATRLVGCVRGASMAQTIACIAALRERGTRGPVLVCAPLSTLGEWAAAFSRFAPSVSVVCSCALPHAGGVETASPPRAAAEAGLGSGCDAVMLLAHSGACDEARTLRSVPWALSVVDAAGHAEWAHVVGLVRRVRRLHLGRAHGYNGTCTFVLAHRPPPLSLPVLCSLRRLLLLPLGDDDFDMLVVRAGRDARLADGLRAMLGPFIRDSRARVERVRLEPISHLDARYVATPR</sequence>
<dbReference type="Gene3D" id="3.40.50.10810">
    <property type="entry name" value="Tandem AAA-ATPase domain"/>
    <property type="match status" value="1"/>
</dbReference>
<accession>A0A8J5XNR2</accession>
<dbReference type="Proteomes" id="UP000751190">
    <property type="component" value="Unassembled WGS sequence"/>
</dbReference>
<keyword evidence="3" id="KW-1185">Reference proteome</keyword>
<dbReference type="Pfam" id="PF00176">
    <property type="entry name" value="SNF2-rel_dom"/>
    <property type="match status" value="1"/>
</dbReference>
<dbReference type="GO" id="GO:0003682">
    <property type="term" value="F:chromatin binding"/>
    <property type="evidence" value="ECO:0007669"/>
    <property type="project" value="TreeGrafter"/>
</dbReference>
<protein>
    <recommendedName>
        <fullName evidence="1">SNF2 N-terminal domain-containing protein</fullName>
    </recommendedName>
</protein>